<dbReference type="VEuPathDB" id="VectorBase:GPAI027243"/>
<feature type="region of interest" description="Disordered" evidence="1">
    <location>
        <begin position="105"/>
        <end position="126"/>
    </location>
</feature>
<proteinExistence type="predicted"/>
<feature type="compositionally biased region" description="Basic residues" evidence="1">
    <location>
        <begin position="27"/>
        <end position="46"/>
    </location>
</feature>
<accession>A0A1A9ZWH9</accession>
<keyword evidence="3" id="KW-1185">Reference proteome</keyword>
<reference evidence="3" key="1">
    <citation type="submission" date="2014-03" db="EMBL/GenBank/DDBJ databases">
        <authorList>
            <person name="Aksoy S."/>
            <person name="Warren W."/>
            <person name="Wilson R.K."/>
        </authorList>
    </citation>
    <scope>NUCLEOTIDE SEQUENCE [LARGE SCALE GENOMIC DNA]</scope>
    <source>
        <strain evidence="3">IAEA</strain>
    </source>
</reference>
<feature type="region of interest" description="Disordered" evidence="1">
    <location>
        <begin position="27"/>
        <end position="50"/>
    </location>
</feature>
<feature type="compositionally biased region" description="Acidic residues" evidence="1">
    <location>
        <begin position="110"/>
        <end position="125"/>
    </location>
</feature>
<dbReference type="AlphaFoldDB" id="A0A1A9ZWH9"/>
<protein>
    <recommendedName>
        <fullName evidence="4">Gem-associated protein 8</fullName>
    </recommendedName>
</protein>
<reference evidence="2" key="2">
    <citation type="submission" date="2020-05" db="UniProtKB">
        <authorList>
            <consortium name="EnsemblMetazoa"/>
        </authorList>
    </citation>
    <scope>IDENTIFICATION</scope>
    <source>
        <strain evidence="2">IAEA</strain>
    </source>
</reference>
<evidence type="ECO:0000256" key="1">
    <source>
        <dbReference type="SAM" id="MobiDB-lite"/>
    </source>
</evidence>
<evidence type="ECO:0000313" key="2">
    <source>
        <dbReference type="EnsemblMetazoa" id="GPAI027243-PA"/>
    </source>
</evidence>
<name>A0A1A9ZWH9_GLOPL</name>
<dbReference type="EnsemblMetazoa" id="GPAI027243-RA">
    <property type="protein sequence ID" value="GPAI027243-PA"/>
    <property type="gene ID" value="GPAI027243"/>
</dbReference>
<evidence type="ECO:0000313" key="3">
    <source>
        <dbReference type="Proteomes" id="UP000092445"/>
    </source>
</evidence>
<sequence>MHIVECSQQAQNYILLSMKRSRRRRMCQKRRKKQRLKKIKAGKKSNNRTEQRNYSEISIFGDCQIIETNSYSQGLRSWWETYCAAIAYYQEQQRRWSYQQHNVEHYQTSSEEENADEQSDEDEDIQASFTQEVDLEYLKFLEITNKHREELRLTKEKEKYINQ</sequence>
<evidence type="ECO:0008006" key="4">
    <source>
        <dbReference type="Google" id="ProtNLM"/>
    </source>
</evidence>
<dbReference type="Proteomes" id="UP000092445">
    <property type="component" value="Unassembled WGS sequence"/>
</dbReference>
<organism evidence="2 3">
    <name type="scientific">Glossina pallidipes</name>
    <name type="common">Tsetse fly</name>
    <dbReference type="NCBI Taxonomy" id="7398"/>
    <lineage>
        <taxon>Eukaryota</taxon>
        <taxon>Metazoa</taxon>
        <taxon>Ecdysozoa</taxon>
        <taxon>Arthropoda</taxon>
        <taxon>Hexapoda</taxon>
        <taxon>Insecta</taxon>
        <taxon>Pterygota</taxon>
        <taxon>Neoptera</taxon>
        <taxon>Endopterygota</taxon>
        <taxon>Diptera</taxon>
        <taxon>Brachycera</taxon>
        <taxon>Muscomorpha</taxon>
        <taxon>Hippoboscoidea</taxon>
        <taxon>Glossinidae</taxon>
        <taxon>Glossina</taxon>
    </lineage>
</organism>